<reference evidence="7" key="1">
    <citation type="journal article" date="2020" name="Microb. Genom.">
        <title>Genetic diversity of clinical and environmental Mucorales isolates obtained from an investigation of mucormycosis cases among solid organ transplant recipients.</title>
        <authorList>
            <person name="Nguyen M.H."/>
            <person name="Kaul D."/>
            <person name="Muto C."/>
            <person name="Cheng S.J."/>
            <person name="Richter R.A."/>
            <person name="Bruno V.M."/>
            <person name="Liu G."/>
            <person name="Beyhan S."/>
            <person name="Sundermann A.J."/>
            <person name="Mounaud S."/>
            <person name="Pasculle A.W."/>
            <person name="Nierman W.C."/>
            <person name="Driscoll E."/>
            <person name="Cumbie R."/>
            <person name="Clancy C.J."/>
            <person name="Dupont C.L."/>
        </authorList>
    </citation>
    <scope>NUCLEOTIDE SEQUENCE</scope>
    <source>
        <strain evidence="7">GL11</strain>
    </source>
</reference>
<dbReference type="SUPFAM" id="SSF82704">
    <property type="entry name" value="AlbA-like"/>
    <property type="match status" value="1"/>
</dbReference>
<dbReference type="InterPro" id="IPR051958">
    <property type="entry name" value="Alba-like_NAB"/>
</dbReference>
<dbReference type="InterPro" id="IPR036882">
    <property type="entry name" value="Alba-like_dom_sf"/>
</dbReference>
<dbReference type="EMBL" id="JAANQT010001525">
    <property type="protein sequence ID" value="KAG1304827.1"/>
    <property type="molecule type" value="Genomic_DNA"/>
</dbReference>
<sequence>MATARIVATESICAEPSVNLPQLGHFILRDKGRAIAIEKITKILDPNTIEVEAFYVSQVFYQGISLAFDRGGKMKLENYKRTVKSVDSEQEQKPSADNEIRISHSKISVYVDIGLKKFQEEQKKHIILVGKGQCVNKTVTVVEMIKRKMQGTLHQYTQLGSVSVTEQWDAIEDKELDSIQVNKKIPVIIIHLSLDEMPELEETSGHQAPTGPDIYQ</sequence>
<protein>
    <recommendedName>
        <fullName evidence="6">DNA/RNA-binding protein Alba-like domain-containing protein</fullName>
    </recommendedName>
</protein>
<dbReference type="InterPro" id="IPR009001">
    <property type="entry name" value="Transl_elong_EF1A/Init_IF2_C"/>
</dbReference>
<dbReference type="PANTHER" id="PTHR13516:SF4">
    <property type="entry name" value="FI09323P"/>
    <property type="match status" value="1"/>
</dbReference>
<dbReference type="SUPFAM" id="SSF50465">
    <property type="entry name" value="EF-Tu/eEF-1alpha/eIF2-gamma C-terminal domain"/>
    <property type="match status" value="1"/>
</dbReference>
<dbReference type="GO" id="GO:0005525">
    <property type="term" value="F:GTP binding"/>
    <property type="evidence" value="ECO:0007669"/>
    <property type="project" value="UniProtKB-KW"/>
</dbReference>
<gene>
    <name evidence="7" type="ORF">G6F64_008875</name>
</gene>
<evidence type="ECO:0000256" key="1">
    <source>
        <dbReference type="ARBA" id="ARBA00004123"/>
    </source>
</evidence>
<dbReference type="GO" id="GO:0005634">
    <property type="term" value="C:nucleus"/>
    <property type="evidence" value="ECO:0007669"/>
    <property type="project" value="UniProtKB-SubCell"/>
</dbReference>
<dbReference type="Proteomes" id="UP000716291">
    <property type="component" value="Unassembled WGS sequence"/>
</dbReference>
<keyword evidence="5" id="KW-0539">Nucleus</keyword>
<evidence type="ECO:0000256" key="5">
    <source>
        <dbReference type="ARBA" id="ARBA00023242"/>
    </source>
</evidence>
<accession>A0A9P6X4G4</accession>
<evidence type="ECO:0000313" key="7">
    <source>
        <dbReference type="EMBL" id="KAG1304827.1"/>
    </source>
</evidence>
<evidence type="ECO:0000259" key="6">
    <source>
        <dbReference type="Pfam" id="PF01918"/>
    </source>
</evidence>
<comment type="similarity">
    <text evidence="2">Belongs to the histone-like Alba family.</text>
</comment>
<keyword evidence="3" id="KW-0547">Nucleotide-binding</keyword>
<evidence type="ECO:0000313" key="8">
    <source>
        <dbReference type="Proteomes" id="UP000716291"/>
    </source>
</evidence>
<evidence type="ECO:0000256" key="4">
    <source>
        <dbReference type="ARBA" id="ARBA00023134"/>
    </source>
</evidence>
<dbReference type="Gene3D" id="3.30.110.20">
    <property type="entry name" value="Alba-like domain"/>
    <property type="match status" value="1"/>
</dbReference>
<comment type="subcellular location">
    <subcellularLocation>
        <location evidence="1">Nucleus</location>
    </subcellularLocation>
</comment>
<dbReference type="InterPro" id="IPR002775">
    <property type="entry name" value="DNA/RNA-bd_Alba-like"/>
</dbReference>
<dbReference type="AlphaFoldDB" id="A0A9P6X4G4"/>
<feature type="domain" description="DNA/RNA-binding protein Alba-like" evidence="6">
    <location>
        <begin position="98"/>
        <end position="162"/>
    </location>
</feature>
<dbReference type="Gene3D" id="2.40.30.10">
    <property type="entry name" value="Translation factors"/>
    <property type="match status" value="1"/>
</dbReference>
<evidence type="ECO:0000256" key="3">
    <source>
        <dbReference type="ARBA" id="ARBA00022741"/>
    </source>
</evidence>
<dbReference type="Pfam" id="PF01918">
    <property type="entry name" value="Alba"/>
    <property type="match status" value="1"/>
</dbReference>
<proteinExistence type="inferred from homology"/>
<comment type="caution">
    <text evidence="7">The sequence shown here is derived from an EMBL/GenBank/DDBJ whole genome shotgun (WGS) entry which is preliminary data.</text>
</comment>
<keyword evidence="8" id="KW-1185">Reference proteome</keyword>
<dbReference type="PANTHER" id="PTHR13516">
    <property type="entry name" value="RIBONUCLEASE P SUBUNIT P25"/>
    <property type="match status" value="1"/>
</dbReference>
<organism evidence="7 8">
    <name type="scientific">Rhizopus oryzae</name>
    <name type="common">Mucormycosis agent</name>
    <name type="synonym">Rhizopus arrhizus var. delemar</name>
    <dbReference type="NCBI Taxonomy" id="64495"/>
    <lineage>
        <taxon>Eukaryota</taxon>
        <taxon>Fungi</taxon>
        <taxon>Fungi incertae sedis</taxon>
        <taxon>Mucoromycota</taxon>
        <taxon>Mucoromycotina</taxon>
        <taxon>Mucoromycetes</taxon>
        <taxon>Mucorales</taxon>
        <taxon>Mucorineae</taxon>
        <taxon>Rhizopodaceae</taxon>
        <taxon>Rhizopus</taxon>
    </lineage>
</organism>
<keyword evidence="4" id="KW-0342">GTP-binding</keyword>
<evidence type="ECO:0000256" key="2">
    <source>
        <dbReference type="ARBA" id="ARBA00008018"/>
    </source>
</evidence>
<dbReference type="GO" id="GO:0003723">
    <property type="term" value="F:RNA binding"/>
    <property type="evidence" value="ECO:0007669"/>
    <property type="project" value="TreeGrafter"/>
</dbReference>
<name>A0A9P6X4G4_RHIOR</name>